<organism evidence="1 2">
    <name type="scientific">Schinkia azotoformans MEV2011</name>
    <dbReference type="NCBI Taxonomy" id="1348973"/>
    <lineage>
        <taxon>Bacteria</taxon>
        <taxon>Bacillati</taxon>
        <taxon>Bacillota</taxon>
        <taxon>Bacilli</taxon>
        <taxon>Bacillales</taxon>
        <taxon>Bacillaceae</taxon>
        <taxon>Calidifontibacillus/Schinkia group</taxon>
        <taxon>Schinkia</taxon>
    </lineage>
</organism>
<dbReference type="RefSeq" id="WP_081847046.1">
    <property type="nucleotide sequence ID" value="NZ_JJRY01000003.1"/>
</dbReference>
<dbReference type="Pfam" id="PF14139">
    <property type="entry name" value="YpzG"/>
    <property type="match status" value="1"/>
</dbReference>
<gene>
    <name evidence="1" type="ORF">M670_01048</name>
</gene>
<dbReference type="Proteomes" id="UP000027936">
    <property type="component" value="Unassembled WGS sequence"/>
</dbReference>
<reference evidence="1 2" key="1">
    <citation type="submission" date="2014-04" db="EMBL/GenBank/DDBJ databases">
        <title>Draft genome sequence of Bacillus azotoformans MEV2011, a (co-) denitrifying strain unable to grow in the presence of oxygen.</title>
        <authorList>
            <person name="Nielsen M."/>
            <person name="Schreiber L."/>
            <person name="Finster K."/>
            <person name="Schramm A."/>
        </authorList>
    </citation>
    <scope>NUCLEOTIDE SEQUENCE [LARGE SCALE GENOMIC DNA]</scope>
    <source>
        <strain evidence="1 2">MEV2011</strain>
    </source>
</reference>
<proteinExistence type="predicted"/>
<dbReference type="InterPro" id="IPR025413">
    <property type="entry name" value="YpzG-like"/>
</dbReference>
<accession>A0A072NPW1</accession>
<comment type="caution">
    <text evidence="1">The sequence shown here is derived from an EMBL/GenBank/DDBJ whole genome shotgun (WGS) entry which is preliminary data.</text>
</comment>
<sequence>MAKHKKFYNNRYQNPFIKGHANPKHAWSQVNGETMEPLNTIILRRETRKQS</sequence>
<evidence type="ECO:0000313" key="1">
    <source>
        <dbReference type="EMBL" id="KEF39287.1"/>
    </source>
</evidence>
<name>A0A072NPW1_SCHAZ</name>
<protein>
    <submittedName>
        <fullName evidence="1">YpzG-like protein</fullName>
    </submittedName>
</protein>
<dbReference type="OrthoDB" id="2691863at2"/>
<dbReference type="AlphaFoldDB" id="A0A072NPW1"/>
<evidence type="ECO:0000313" key="2">
    <source>
        <dbReference type="Proteomes" id="UP000027936"/>
    </source>
</evidence>
<dbReference type="EMBL" id="JJRY01000003">
    <property type="protein sequence ID" value="KEF39287.1"/>
    <property type="molecule type" value="Genomic_DNA"/>
</dbReference>